<dbReference type="Pfam" id="PF07905">
    <property type="entry name" value="PucR"/>
    <property type="match status" value="1"/>
</dbReference>
<dbReference type="Gene3D" id="1.10.10.2840">
    <property type="entry name" value="PucR C-terminal helix-turn-helix domain"/>
    <property type="match status" value="1"/>
</dbReference>
<accession>A0A4U6QGP2</accession>
<dbReference type="AlphaFoldDB" id="A0A4U6QGP2"/>
<dbReference type="PANTHER" id="PTHR33744">
    <property type="entry name" value="CARBOHYDRATE DIACID REGULATOR"/>
    <property type="match status" value="1"/>
</dbReference>
<dbReference type="Proteomes" id="UP000306985">
    <property type="component" value="Unassembled WGS sequence"/>
</dbReference>
<evidence type="ECO:0000259" key="2">
    <source>
        <dbReference type="Pfam" id="PF07905"/>
    </source>
</evidence>
<evidence type="ECO:0000313" key="4">
    <source>
        <dbReference type="EMBL" id="TKV59268.1"/>
    </source>
</evidence>
<keyword evidence="5" id="KW-1185">Reference proteome</keyword>
<comment type="caution">
    <text evidence="4">The sequence shown here is derived from an EMBL/GenBank/DDBJ whole genome shotgun (WGS) entry which is preliminary data.</text>
</comment>
<dbReference type="PANTHER" id="PTHR33744:SF1">
    <property type="entry name" value="DNA-BINDING TRANSCRIPTIONAL ACTIVATOR ADER"/>
    <property type="match status" value="1"/>
</dbReference>
<evidence type="ECO:0000259" key="3">
    <source>
        <dbReference type="Pfam" id="PF13556"/>
    </source>
</evidence>
<reference evidence="4 5" key="1">
    <citation type="submission" date="2019-05" db="EMBL/GenBank/DDBJ databases">
        <title>Nakamurella sp. N5BH11, whole genome shotgun sequence.</title>
        <authorList>
            <person name="Tuo L."/>
        </authorList>
    </citation>
    <scope>NUCLEOTIDE SEQUENCE [LARGE SCALE GENOMIC DNA]</scope>
    <source>
        <strain evidence="4 5">N5BH11</strain>
    </source>
</reference>
<protein>
    <submittedName>
        <fullName evidence="4">PucR family transcriptional regulator</fullName>
    </submittedName>
</protein>
<dbReference type="InterPro" id="IPR025736">
    <property type="entry name" value="PucR_C-HTH_dom"/>
</dbReference>
<evidence type="ECO:0000256" key="1">
    <source>
        <dbReference type="SAM" id="MobiDB-lite"/>
    </source>
</evidence>
<evidence type="ECO:0000313" key="5">
    <source>
        <dbReference type="Proteomes" id="UP000306985"/>
    </source>
</evidence>
<feature type="domain" description="PucR C-terminal helix-turn-helix" evidence="3">
    <location>
        <begin position="486"/>
        <end position="543"/>
    </location>
</feature>
<dbReference type="Pfam" id="PF13556">
    <property type="entry name" value="HTH_30"/>
    <property type="match status" value="1"/>
</dbReference>
<dbReference type="OrthoDB" id="8450798at2"/>
<feature type="region of interest" description="Disordered" evidence="1">
    <location>
        <begin position="394"/>
        <end position="417"/>
    </location>
</feature>
<dbReference type="InterPro" id="IPR051448">
    <property type="entry name" value="CdaR-like_regulators"/>
</dbReference>
<dbReference type="InterPro" id="IPR012914">
    <property type="entry name" value="PucR_dom"/>
</dbReference>
<dbReference type="InterPro" id="IPR042070">
    <property type="entry name" value="PucR_C-HTH_sf"/>
</dbReference>
<organism evidence="4 5">
    <name type="scientific">Nakamurella flava</name>
    <dbReference type="NCBI Taxonomy" id="2576308"/>
    <lineage>
        <taxon>Bacteria</taxon>
        <taxon>Bacillati</taxon>
        <taxon>Actinomycetota</taxon>
        <taxon>Actinomycetes</taxon>
        <taxon>Nakamurellales</taxon>
        <taxon>Nakamurellaceae</taxon>
        <taxon>Nakamurella</taxon>
    </lineage>
</organism>
<proteinExistence type="predicted"/>
<sequence>MVLSLRSVSHRLRLIECGRYCQIWRAQTLRLDNLALVPGGAVTLSVVDLVGRPALGLRWATAGTTPPERGGRPVTWVHTSELDDPTPFLAGGEVLLTTGLTRAPDDDATNYVDRLVAVGVVGLGFGTGLNHATVPPALVRAAAAAGLPLFEVPRATPFIAISRAVSRAIAADEYAAVQRTFTAQQALTRAAQSDTGVRRVVRLLARQVAGSVVLLDADGAVLETAPALSPARAGVLRTEVRGLRGHAGAVGVAFAAGTDSISLQSVGGGRGRTFLAVARGVPLTPDDRHLVNAAVLLLTIRQERATGSTDGPERVPAAVLARLLDDPAPSAREWAESVLAASGAALPVPPWTVAVADRPPSTGWADLGADGLVGERHGRPVLLLGAAGGRTVPVRSGAGDQGAARWGLSRATSDPTALPGAVREADEALAVGHRTGAAVTRFDDLVGTGWSALVPPDRAAAWAAGLLAPIRDHRPAAVTAPDGAELLRSLRAWLLHHGQWDPAAADLGVHRHTLRKRIVLIEGLLGRSLEAPGVRAELWLALAQGGGG</sequence>
<gene>
    <name evidence="4" type="ORF">FDO65_11645</name>
</gene>
<dbReference type="EMBL" id="SZZH01000002">
    <property type="protein sequence ID" value="TKV59268.1"/>
    <property type="molecule type" value="Genomic_DNA"/>
</dbReference>
<name>A0A4U6QGP2_9ACTN</name>
<feature type="domain" description="Purine catabolism PurC-like" evidence="2">
    <location>
        <begin position="71"/>
        <end position="169"/>
    </location>
</feature>